<gene>
    <name evidence="9" type="ORF">Q5Y73_00390</name>
</gene>
<sequence>MIERISTNIARKINYYDPTSDVEIMEYGLKIILNLLSVVLICFIVGSLIDKVGEIFLAFFAFAILRMFSGGFHFKSLDICAIVSACIFISIPIVVINNHVINMLNIVSLIIVLFRAPVNIHSNTKISMNSIPYFKIISIIIVAFNLLIGSSVIALSFFVQALTLFTKRIH</sequence>
<evidence type="ECO:0000313" key="10">
    <source>
        <dbReference type="Proteomes" id="UP001231941"/>
    </source>
</evidence>
<feature type="transmembrane region" description="Helical" evidence="8">
    <location>
        <begin position="55"/>
        <end position="72"/>
    </location>
</feature>
<evidence type="ECO:0000256" key="6">
    <source>
        <dbReference type="ARBA" id="ARBA00022989"/>
    </source>
</evidence>
<accession>A0ABT9IT76</accession>
<keyword evidence="2" id="KW-0673">Quorum sensing</keyword>
<evidence type="ECO:0000256" key="7">
    <source>
        <dbReference type="ARBA" id="ARBA00023136"/>
    </source>
</evidence>
<evidence type="ECO:0000256" key="2">
    <source>
        <dbReference type="ARBA" id="ARBA00022654"/>
    </source>
</evidence>
<keyword evidence="4 8" id="KW-0812">Transmembrane</keyword>
<dbReference type="EMBL" id="JAVAMP010000001">
    <property type="protein sequence ID" value="MDP5272556.1"/>
    <property type="molecule type" value="Genomic_DNA"/>
</dbReference>
<comment type="caution">
    <text evidence="9">The sequence shown here is derived from an EMBL/GenBank/DDBJ whole genome shotgun (WGS) entry which is preliminary data.</text>
</comment>
<keyword evidence="7 8" id="KW-0472">Membrane</keyword>
<protein>
    <submittedName>
        <fullName evidence="9">Accessory gene regulator B family protein</fullName>
    </submittedName>
</protein>
<keyword evidence="6 8" id="KW-1133">Transmembrane helix</keyword>
<keyword evidence="3" id="KW-0645">Protease</keyword>
<evidence type="ECO:0000256" key="8">
    <source>
        <dbReference type="SAM" id="Phobius"/>
    </source>
</evidence>
<evidence type="ECO:0000256" key="3">
    <source>
        <dbReference type="ARBA" id="ARBA00022670"/>
    </source>
</evidence>
<dbReference type="Proteomes" id="UP001231941">
    <property type="component" value="Unassembled WGS sequence"/>
</dbReference>
<reference evidence="9 10" key="1">
    <citation type="submission" date="2023-08" db="EMBL/GenBank/DDBJ databases">
        <authorList>
            <person name="Park J.-S."/>
        </authorList>
    </citation>
    <scope>NUCLEOTIDE SEQUENCE [LARGE SCALE GENOMIC DNA]</scope>
    <source>
        <strain evidence="9 10">2205SS18-9</strain>
    </source>
</reference>
<dbReference type="Pfam" id="PF04647">
    <property type="entry name" value="AgrB"/>
    <property type="match status" value="1"/>
</dbReference>
<evidence type="ECO:0000256" key="4">
    <source>
        <dbReference type="ARBA" id="ARBA00022692"/>
    </source>
</evidence>
<proteinExistence type="predicted"/>
<evidence type="ECO:0000256" key="1">
    <source>
        <dbReference type="ARBA" id="ARBA00022475"/>
    </source>
</evidence>
<dbReference type="RefSeq" id="WP_305989872.1">
    <property type="nucleotide sequence ID" value="NZ_JAVAMP010000001.1"/>
</dbReference>
<dbReference type="InterPro" id="IPR006741">
    <property type="entry name" value="AgrB"/>
</dbReference>
<feature type="transmembrane region" description="Helical" evidence="8">
    <location>
        <begin position="133"/>
        <end position="159"/>
    </location>
</feature>
<dbReference type="SMART" id="SM00793">
    <property type="entry name" value="AgrB"/>
    <property type="match status" value="1"/>
</dbReference>
<keyword evidence="5" id="KW-0378">Hydrolase</keyword>
<keyword evidence="10" id="KW-1185">Reference proteome</keyword>
<evidence type="ECO:0000256" key="5">
    <source>
        <dbReference type="ARBA" id="ARBA00022801"/>
    </source>
</evidence>
<name>A0ABT9IT76_9BACL</name>
<evidence type="ECO:0000313" key="9">
    <source>
        <dbReference type="EMBL" id="MDP5272556.1"/>
    </source>
</evidence>
<organism evidence="9 10">
    <name type="scientific">Chengkuizengella axinellae</name>
    <dbReference type="NCBI Taxonomy" id="3064388"/>
    <lineage>
        <taxon>Bacteria</taxon>
        <taxon>Bacillati</taxon>
        <taxon>Bacillota</taxon>
        <taxon>Bacilli</taxon>
        <taxon>Bacillales</taxon>
        <taxon>Paenibacillaceae</taxon>
        <taxon>Chengkuizengella</taxon>
    </lineage>
</organism>
<feature type="transmembrane region" description="Helical" evidence="8">
    <location>
        <begin position="31"/>
        <end position="49"/>
    </location>
</feature>
<keyword evidence="1" id="KW-1003">Cell membrane</keyword>
<feature type="transmembrane region" description="Helical" evidence="8">
    <location>
        <begin position="79"/>
        <end position="97"/>
    </location>
</feature>